<keyword evidence="5" id="KW-0521">NADP</keyword>
<dbReference type="InterPro" id="IPR056501">
    <property type="entry name" value="NAD-bd_HRPKS_sdrA"/>
</dbReference>
<dbReference type="SMART" id="SM00825">
    <property type="entry name" value="PKS_KS"/>
    <property type="match status" value="1"/>
</dbReference>
<dbReference type="Proteomes" id="UP000236290">
    <property type="component" value="Unassembled WGS sequence"/>
</dbReference>
<dbReference type="InterPro" id="IPR001227">
    <property type="entry name" value="Ac_transferase_dom_sf"/>
</dbReference>
<evidence type="ECO:0000256" key="4">
    <source>
        <dbReference type="ARBA" id="ARBA00022679"/>
    </source>
</evidence>
<accession>A0A2K0UER7</accession>
<dbReference type="Gene3D" id="3.40.50.150">
    <property type="entry name" value="Vaccinia Virus protein VP39"/>
    <property type="match status" value="1"/>
</dbReference>
<dbReference type="PROSITE" id="PS52004">
    <property type="entry name" value="KS3_2"/>
    <property type="match status" value="1"/>
</dbReference>
<dbReference type="GO" id="GO:0044550">
    <property type="term" value="P:secondary metabolite biosynthetic process"/>
    <property type="evidence" value="ECO:0007669"/>
    <property type="project" value="UniProtKB-ARBA"/>
</dbReference>
<dbReference type="GO" id="GO:0004312">
    <property type="term" value="F:fatty acid synthase activity"/>
    <property type="evidence" value="ECO:0007669"/>
    <property type="project" value="TreeGrafter"/>
</dbReference>
<keyword evidence="6" id="KW-0560">Oxidoreductase</keyword>
<dbReference type="Pfam" id="PF08242">
    <property type="entry name" value="Methyltransf_12"/>
    <property type="match status" value="1"/>
</dbReference>
<dbReference type="InterPro" id="IPR049551">
    <property type="entry name" value="PKS_DH_C"/>
</dbReference>
<dbReference type="InterPro" id="IPR014031">
    <property type="entry name" value="Ketoacyl_synth_C"/>
</dbReference>
<dbReference type="InterPro" id="IPR013154">
    <property type="entry name" value="ADH-like_N"/>
</dbReference>
<dbReference type="SUPFAM" id="SSF47336">
    <property type="entry name" value="ACP-like"/>
    <property type="match status" value="1"/>
</dbReference>
<dbReference type="SMART" id="SM00826">
    <property type="entry name" value="PKS_DH"/>
    <property type="match status" value="1"/>
</dbReference>
<evidence type="ECO:0000256" key="9">
    <source>
        <dbReference type="PROSITE-ProRule" id="PRU01363"/>
    </source>
</evidence>
<dbReference type="PANTHER" id="PTHR43775">
    <property type="entry name" value="FATTY ACID SYNTHASE"/>
    <property type="match status" value="1"/>
</dbReference>
<dbReference type="Pfam" id="PF13602">
    <property type="entry name" value="ADH_zinc_N_2"/>
    <property type="match status" value="1"/>
</dbReference>
<dbReference type="CDD" id="cd00833">
    <property type="entry name" value="PKS"/>
    <property type="match status" value="1"/>
</dbReference>
<dbReference type="InterPro" id="IPR013968">
    <property type="entry name" value="PKS_KR"/>
</dbReference>
<reference evidence="13 14" key="1">
    <citation type="submission" date="2017-02" db="EMBL/GenBank/DDBJ databases">
        <title>Genomes of Trichoderma spp. with biocontrol activity.</title>
        <authorList>
            <person name="Gardiner D."/>
            <person name="Kazan K."/>
            <person name="Vos C."/>
            <person name="Harvey P."/>
        </authorList>
    </citation>
    <scope>NUCLEOTIDE SEQUENCE [LARGE SCALE GENOMIC DNA]</scope>
    <source>
        <strain evidence="13 14">Tr1</strain>
    </source>
</reference>
<keyword evidence="7" id="KW-0511">Multifunctional enzyme</keyword>
<comment type="caution">
    <text evidence="13">The sequence shown here is derived from an EMBL/GenBank/DDBJ whole genome shotgun (WGS) entry which is preliminary data.</text>
</comment>
<evidence type="ECO:0000256" key="7">
    <source>
        <dbReference type="ARBA" id="ARBA00023268"/>
    </source>
</evidence>
<dbReference type="Pfam" id="PF14765">
    <property type="entry name" value="PS-DH"/>
    <property type="match status" value="1"/>
</dbReference>
<evidence type="ECO:0000313" key="14">
    <source>
        <dbReference type="Proteomes" id="UP000236290"/>
    </source>
</evidence>
<dbReference type="SMART" id="SM00829">
    <property type="entry name" value="PKS_ER"/>
    <property type="match status" value="1"/>
</dbReference>
<dbReference type="InterPro" id="IPR013217">
    <property type="entry name" value="Methyltransf_12"/>
</dbReference>
<evidence type="ECO:0000259" key="11">
    <source>
        <dbReference type="PROSITE" id="PS52004"/>
    </source>
</evidence>
<dbReference type="SMART" id="SM00823">
    <property type="entry name" value="PKS_PP"/>
    <property type="match status" value="1"/>
</dbReference>
<dbReference type="Gene3D" id="3.40.50.720">
    <property type="entry name" value="NAD(P)-binding Rossmann-like Domain"/>
    <property type="match status" value="2"/>
</dbReference>
<evidence type="ECO:0000256" key="5">
    <source>
        <dbReference type="ARBA" id="ARBA00022857"/>
    </source>
</evidence>
<dbReference type="FunFam" id="3.40.50.720:FF:000209">
    <property type="entry name" value="Polyketide synthase Pks12"/>
    <property type="match status" value="1"/>
</dbReference>
<dbReference type="InterPro" id="IPR036291">
    <property type="entry name" value="NAD(P)-bd_dom_sf"/>
</dbReference>
<keyword evidence="3" id="KW-0597">Phosphoprotein</keyword>
<dbReference type="InterPro" id="IPR050091">
    <property type="entry name" value="PKS_NRPS_Biosynth_Enz"/>
</dbReference>
<dbReference type="Gene3D" id="3.40.47.10">
    <property type="match status" value="1"/>
</dbReference>
<feature type="region of interest" description="C-terminal hotdog fold" evidence="9">
    <location>
        <begin position="1193"/>
        <end position="1352"/>
    </location>
</feature>
<dbReference type="SMART" id="SM00827">
    <property type="entry name" value="PKS_AT"/>
    <property type="match status" value="1"/>
</dbReference>
<proteinExistence type="predicted"/>
<dbReference type="InterPro" id="IPR032821">
    <property type="entry name" value="PKS_assoc"/>
</dbReference>
<dbReference type="GO" id="GO:0031177">
    <property type="term" value="F:phosphopantetheine binding"/>
    <property type="evidence" value="ECO:0007669"/>
    <property type="project" value="InterPro"/>
</dbReference>
<name>A0A2K0UER7_TRIHA</name>
<dbReference type="Pfam" id="PF00109">
    <property type="entry name" value="ketoacyl-synt"/>
    <property type="match status" value="1"/>
</dbReference>
<dbReference type="InterPro" id="IPR049552">
    <property type="entry name" value="PKS_DH_N"/>
</dbReference>
<dbReference type="Pfam" id="PF08240">
    <property type="entry name" value="ADH_N"/>
    <property type="match status" value="1"/>
</dbReference>
<dbReference type="InterPro" id="IPR057326">
    <property type="entry name" value="KR_dom"/>
</dbReference>
<dbReference type="GO" id="GO:0004315">
    <property type="term" value="F:3-oxoacyl-[acyl-carrier-protein] synthase activity"/>
    <property type="evidence" value="ECO:0007669"/>
    <property type="project" value="InterPro"/>
</dbReference>
<evidence type="ECO:0000256" key="1">
    <source>
        <dbReference type="ARBA" id="ARBA00005179"/>
    </source>
</evidence>
<dbReference type="PROSITE" id="PS52019">
    <property type="entry name" value="PKS_MFAS_DH"/>
    <property type="match status" value="1"/>
</dbReference>
<dbReference type="Gene3D" id="3.90.180.10">
    <property type="entry name" value="Medium-chain alcohol dehydrogenases, catalytic domain"/>
    <property type="match status" value="1"/>
</dbReference>
<dbReference type="Pfam" id="PF00698">
    <property type="entry name" value="Acyl_transf_1"/>
    <property type="match status" value="1"/>
</dbReference>
<evidence type="ECO:0000256" key="3">
    <source>
        <dbReference type="ARBA" id="ARBA00022553"/>
    </source>
</evidence>
<evidence type="ECO:0000256" key="8">
    <source>
        <dbReference type="ARBA" id="ARBA00023315"/>
    </source>
</evidence>
<gene>
    <name evidence="13" type="ORF">THARTR1_03819</name>
</gene>
<dbReference type="SUPFAM" id="SSF52151">
    <property type="entry name" value="FabD/lysophospholipase-like"/>
    <property type="match status" value="1"/>
</dbReference>
<feature type="region of interest" description="N-terminal hotdog fold" evidence="9">
    <location>
        <begin position="1027"/>
        <end position="1163"/>
    </location>
</feature>
<dbReference type="InterPro" id="IPR014030">
    <property type="entry name" value="Ketoacyl_synth_N"/>
</dbReference>
<dbReference type="Pfam" id="PF00550">
    <property type="entry name" value="PP-binding"/>
    <property type="match status" value="1"/>
</dbReference>
<dbReference type="EMBL" id="MTYI01000048">
    <property type="protein sequence ID" value="PNP56294.1"/>
    <property type="molecule type" value="Genomic_DNA"/>
</dbReference>
<dbReference type="SUPFAM" id="SSF51735">
    <property type="entry name" value="NAD(P)-binding Rossmann-fold domains"/>
    <property type="match status" value="2"/>
</dbReference>
<dbReference type="InterPro" id="IPR029063">
    <property type="entry name" value="SAM-dependent_MTases_sf"/>
</dbReference>
<evidence type="ECO:0000256" key="2">
    <source>
        <dbReference type="ARBA" id="ARBA00022450"/>
    </source>
</evidence>
<dbReference type="CDD" id="cd02440">
    <property type="entry name" value="AdoMet_MTases"/>
    <property type="match status" value="1"/>
</dbReference>
<dbReference type="Pfam" id="PF02801">
    <property type="entry name" value="Ketoacyl-synt_C"/>
    <property type="match status" value="1"/>
</dbReference>
<dbReference type="CDD" id="cd05195">
    <property type="entry name" value="enoyl_red"/>
    <property type="match status" value="1"/>
</dbReference>
<feature type="domain" description="PKS/mFAS DH" evidence="12">
    <location>
        <begin position="1027"/>
        <end position="1352"/>
    </location>
</feature>
<dbReference type="InterPro" id="IPR016036">
    <property type="entry name" value="Malonyl_transacylase_ACP-bd"/>
</dbReference>
<dbReference type="InterPro" id="IPR042104">
    <property type="entry name" value="PKS_dehydratase_sf"/>
</dbReference>
<dbReference type="Gene3D" id="3.30.70.3290">
    <property type="match status" value="1"/>
</dbReference>
<organism evidence="13 14">
    <name type="scientific">Trichoderma harzianum</name>
    <name type="common">Hypocrea lixii</name>
    <dbReference type="NCBI Taxonomy" id="5544"/>
    <lineage>
        <taxon>Eukaryota</taxon>
        <taxon>Fungi</taxon>
        <taxon>Dikarya</taxon>
        <taxon>Ascomycota</taxon>
        <taxon>Pezizomycotina</taxon>
        <taxon>Sordariomycetes</taxon>
        <taxon>Hypocreomycetidae</taxon>
        <taxon>Hypocreales</taxon>
        <taxon>Hypocreaceae</taxon>
        <taxon>Trichoderma</taxon>
    </lineage>
</organism>
<dbReference type="Pfam" id="PF21089">
    <property type="entry name" value="PKS_DH_N"/>
    <property type="match status" value="1"/>
</dbReference>
<dbReference type="SUPFAM" id="SSF53335">
    <property type="entry name" value="S-adenosyl-L-methionine-dependent methyltransferases"/>
    <property type="match status" value="1"/>
</dbReference>
<dbReference type="SUPFAM" id="SSF55048">
    <property type="entry name" value="Probable ACP-binding domain of malonyl-CoA ACP transacylase"/>
    <property type="match status" value="1"/>
</dbReference>
<evidence type="ECO:0000259" key="12">
    <source>
        <dbReference type="PROSITE" id="PS52019"/>
    </source>
</evidence>
<evidence type="ECO:0000256" key="6">
    <source>
        <dbReference type="ARBA" id="ARBA00023002"/>
    </source>
</evidence>
<sequence>MSNHGPDEAVAIVGIACKLPQEASSVERFWQFLLKGRSAHSPWPEDRFGAGHYHPDNERVGTHSVKGAHLLAEPPEYFDAPFFGITKGEAICMDPQQRLVLENVYHALENAGIPLSEANGSNTSVYVSGFNHDYLSIINADPESPLRYRATGLTNSVLSNRVSWFFDFKGPSMTIDTACSSSVVTLHQACQSLLSGESDMAISSGVTVLAYPNDVASMSYQGFLSQDGRCFSFDHRANGYARGEGVGTIVVKRLSDAIRDGNSIRAVIRGTGVNQDGRTPGLTNPDSLAQERLIRTVYARAGLSVDDTAMVEAHGTGTAAGDPIEANGIARAFAARPRNLPPLYIGACKSGIGHLEGAAGAAAIIKSVLILENGIIPPNVNFEKVNPKIPAAKWRLQFPLEPTPWPTTGLRRISVNSFGVGGTNGHVVLDDAFHYLQERGLTATHYTRPLPPTKADLNLVNGDGFTITNGHVNGVTNNHPNSAGDSNGVHASNGETVDSLANGIQPQPTNGLGNGRTIELAKDWRAFDPIKSPPKLITFSAFDEEGCSRAAKTHAEFLHARLESISNSESLTYLNDLAHTMSRRTKLAWRSHVLASSLAELETRLASPLPKPLRARTTVNIAFVFTGQGAQWYGMGRELLCYPVFRESLAACRAYLQTECGCPWDLLDELAKDKEHSLLDQAALAQPACTALQVAIVDLLQSWNIRPSRVVGHSSGEIAAAYSAGLLTRESAWRASYFRGLVTGRQTTETKGAMIAVGLGPEALAPYLDRIHAQLSGELVVACLNSPRSSTVSGDVHKVEALKQVLEADGLFARKLKVPNAYHSAHMQEFADEYVRLVGTLDAPSEPPQSPVVMISSVTGEAVEDRCLSIDYWTKNLLHPVRFSDALAALCFSRTTQTQATLRADAAGANVFADVLIELGPHGALQGAIRDVLAAHAEGVAVAFLPALNRTAPGADVILNAIGYLHARGYPINVDDVNSSADTTGGKGSRPLRILPELPGYQFNHSNKFWYESRLSRNYRLRKEIRHDLFGAPVPDWDAMAPRFRNVLRISEQPWLRDHIVTDNIILPGVGYVIAVIEAARQLADPNVPLSGFRLRDVNMKRALIVPDTKEGIEVMLNFKPVDESSVGTSAHWRRFQIVSYNPAANDWIEHCTGYVAVDHETSTPNPVDQGREAQQDKERWQAAFTAAEEQCQSPWDFTKAYERMARIGLNFGPLFQNCSDVRGTFDHGGQTMGTVTVPDVASVMPKGIASPHMMHPACMDSLMHFALAAIMDATGKSKLEVAMVPRFIKDIWISAALNPEPGHVYRAHSQTRKIAFEKFSTDVVVWDGPTQEPRLSWSGIEASPLDSAAQSSLGSEKMCHEIEWIPHVDMYLEGGDVASFAEMPKPDLDSEQAAIEMESRMQLAAVLLVLDALEKLDGKMPAATQGHLCRYFEWMKHVESDLQLGKVVGIQASEVERLKHDHAAKAELYKQVASDTSFGELAVRMGSNIVPVLRGETDPLQLMFAEDAILDRVYRRTATLNDLPAQQKAYLNVLAKDKANLRVLEVGAGTGSSTVQVLDALAPVADDGVSIASSVSHYMYTDISAAFFEQARQKFQPYTNIMEYRVLDAEQDIAKQESFEVGSYDLIVAQNVIHTTTDLIKTLSNIRQLLKPGGRLLLQEGIRQDYYWSGLSFGQLSGWWSGAESMRQWMPWVSSKQWNEVLEAAGYTGARFELPDSHNEQLHSQSLFVAQNTSADANEPGPTWKNVVLVTPPSVEQSNTQSLLQDIKDKLNENLRFQNIKTVSLLELEGIEYSQSLCIVLAELERPVIADLSQAEYEGVRKMLIESKGVLWVTGDELFRPQYGAITGLVRTTRWERDLDDSNLVTLKISEPRPENTSLSASIRRLCEAQFSLTLTVADMNGEFMLQDGRIWTSRLREATRADEYLQTTLYRSEAVPTLARDAGRPIKLTTTVPGLLEKLEWVTDETYNEPLSETEVEIEIRAVGLNFRDLMIAMGEHTAYSMGSEAAGIISRVGSKVVDFAPGDRVVYICGLDHVGCMHTYGRLEQSTVVKVPDGLSLEMAAGLPVVYATVIYSLRETARLMADETILIHAAAGGVGQAAIRYAQHIGAEVFVTLSTAAKRDLIMREFGIPEDHIFSSRDLTFVPGVLRMTKGRGVDVVLNSLSGEALRRSWDLVAPFGRFIEIGKKDAMMNGKVDLRPYLRNVTMASVDLVSMMKNKPFLIKMLTEETMRLWKEGVALPASPTTIMPMSQVVDALRILQAGTGMGKIVLVPREDDVLPLLPPSPAPLGFRRDASYVLSGGLGGIGRSVAAWMASRGARNLIFLSSSGRITPAVTTMRETLEADGCRVHIFTCDVSDKEQLRLVLEQCKTLPPIRGVVQGAMKLKDVMLENMSHEEFQLAIRPKIQGSWNLHELLPRDLDHFIMLSSATGVLGNRAQANYAAGNTFQDALAHFRRQQGLAATTIDVGAVLDVGYVADHADRLAMTKYLGSMMKVLREEELLTLIEYGMNASLQSPAQLVTGLTPLDKHRARGVPMLSYMNFPLFTQLRRLNTQQDGAGATGGDGPDVEARLRAARTLDEAAQIVTASVIDKLSSLLSIAVEDVDPARTISANGVDSLVALELRTFMARKIKADVPVLEIMGSLSLAQLCRKVASTSKAVELPMAGDS</sequence>
<dbReference type="InterPro" id="IPR016039">
    <property type="entry name" value="Thiolase-like"/>
</dbReference>
<evidence type="ECO:0000259" key="10">
    <source>
        <dbReference type="PROSITE" id="PS50075"/>
    </source>
</evidence>
<dbReference type="InterPro" id="IPR020806">
    <property type="entry name" value="PKS_PP-bd"/>
</dbReference>
<dbReference type="PANTHER" id="PTHR43775:SF29">
    <property type="entry name" value="ASPERFURANONE POLYKETIDE SYNTHASE AFOG-RELATED"/>
    <property type="match status" value="1"/>
</dbReference>
<dbReference type="Pfam" id="PF23114">
    <property type="entry name" value="NAD-bd_HRPKS_sdrA"/>
    <property type="match status" value="1"/>
</dbReference>
<feature type="active site" description="Proton acceptor; for dehydratase activity" evidence="9">
    <location>
        <position position="1059"/>
    </location>
</feature>
<feature type="active site" description="Proton donor; for dehydratase activity" evidence="9">
    <location>
        <position position="1261"/>
    </location>
</feature>
<dbReference type="InterPro" id="IPR020807">
    <property type="entry name" value="PKS_DH"/>
</dbReference>
<keyword evidence="4" id="KW-0808">Transferase</keyword>
<dbReference type="GO" id="GO:1901336">
    <property type="term" value="P:lactone biosynthetic process"/>
    <property type="evidence" value="ECO:0007669"/>
    <property type="project" value="UniProtKB-ARBA"/>
</dbReference>
<dbReference type="Pfam" id="PF16197">
    <property type="entry name" value="KAsynt_C_assoc"/>
    <property type="match status" value="1"/>
</dbReference>
<feature type="domain" description="Ketosynthase family 3 (KS3)" evidence="11">
    <location>
        <begin position="7"/>
        <end position="431"/>
    </location>
</feature>
<dbReference type="OrthoDB" id="329835at2759"/>
<dbReference type="PROSITE" id="PS00606">
    <property type="entry name" value="KS3_1"/>
    <property type="match status" value="1"/>
</dbReference>
<keyword evidence="8" id="KW-0012">Acyltransferase</keyword>
<comment type="pathway">
    <text evidence="1">Secondary metabolite biosynthesis.</text>
</comment>
<dbReference type="InterPro" id="IPR009081">
    <property type="entry name" value="PP-bd_ACP"/>
</dbReference>
<dbReference type="InterPro" id="IPR016035">
    <property type="entry name" value="Acyl_Trfase/lysoPLipase"/>
</dbReference>
<dbReference type="InterPro" id="IPR014043">
    <property type="entry name" value="Acyl_transferase_dom"/>
</dbReference>
<keyword evidence="2" id="KW-0596">Phosphopantetheine</keyword>
<dbReference type="SMART" id="SM00822">
    <property type="entry name" value="PKS_KR"/>
    <property type="match status" value="1"/>
</dbReference>
<dbReference type="InterPro" id="IPR020843">
    <property type="entry name" value="ER"/>
</dbReference>
<protein>
    <submittedName>
        <fullName evidence="13">Uncharacterized protein</fullName>
    </submittedName>
</protein>
<dbReference type="InterPro" id="IPR018201">
    <property type="entry name" value="Ketoacyl_synth_AS"/>
</dbReference>
<dbReference type="InterPro" id="IPR036736">
    <property type="entry name" value="ACP-like_sf"/>
</dbReference>
<evidence type="ECO:0000313" key="13">
    <source>
        <dbReference type="EMBL" id="PNP56294.1"/>
    </source>
</evidence>
<dbReference type="InterPro" id="IPR020841">
    <property type="entry name" value="PKS_Beta-ketoAc_synthase_dom"/>
</dbReference>
<dbReference type="PROSITE" id="PS50075">
    <property type="entry name" value="CARRIER"/>
    <property type="match status" value="1"/>
</dbReference>
<dbReference type="SUPFAM" id="SSF50129">
    <property type="entry name" value="GroES-like"/>
    <property type="match status" value="1"/>
</dbReference>
<dbReference type="Gene3D" id="1.10.1200.10">
    <property type="entry name" value="ACP-like"/>
    <property type="match status" value="1"/>
</dbReference>
<dbReference type="Gene3D" id="3.40.366.10">
    <property type="entry name" value="Malonyl-Coenzyme A Acyl Carrier Protein, domain 2"/>
    <property type="match status" value="1"/>
</dbReference>
<dbReference type="InterPro" id="IPR049900">
    <property type="entry name" value="PKS_mFAS_DH"/>
</dbReference>
<dbReference type="Gene3D" id="3.10.129.110">
    <property type="entry name" value="Polyketide synthase dehydratase"/>
    <property type="match status" value="1"/>
</dbReference>
<dbReference type="Pfam" id="PF08659">
    <property type="entry name" value="KR"/>
    <property type="match status" value="1"/>
</dbReference>
<dbReference type="SUPFAM" id="SSF53901">
    <property type="entry name" value="Thiolase-like"/>
    <property type="match status" value="1"/>
</dbReference>
<feature type="domain" description="Carrier" evidence="10">
    <location>
        <begin position="2581"/>
        <end position="2658"/>
    </location>
</feature>
<dbReference type="GO" id="GO:0016491">
    <property type="term" value="F:oxidoreductase activity"/>
    <property type="evidence" value="ECO:0007669"/>
    <property type="project" value="UniProtKB-KW"/>
</dbReference>
<dbReference type="GO" id="GO:0006633">
    <property type="term" value="P:fatty acid biosynthetic process"/>
    <property type="evidence" value="ECO:0007669"/>
    <property type="project" value="InterPro"/>
</dbReference>
<dbReference type="InterPro" id="IPR011032">
    <property type="entry name" value="GroES-like_sf"/>
</dbReference>